<dbReference type="PRINTS" id="PR01959">
    <property type="entry name" value="SBIMPHPHTASE"/>
</dbReference>
<evidence type="ECO:0000256" key="4">
    <source>
        <dbReference type="ARBA" id="ARBA00022723"/>
    </source>
</evidence>
<feature type="binding site" evidence="7">
    <location>
        <position position="80"/>
    </location>
    <ligand>
        <name>Mg(2+)</name>
        <dbReference type="ChEBI" id="CHEBI:18420"/>
        <label>1</label>
        <note>catalytic</note>
    </ligand>
</feature>
<evidence type="ECO:0000256" key="3">
    <source>
        <dbReference type="ARBA" id="ARBA00009759"/>
    </source>
</evidence>
<feature type="binding site" evidence="7">
    <location>
        <position position="82"/>
    </location>
    <ligand>
        <name>Mg(2+)</name>
        <dbReference type="ChEBI" id="CHEBI:18420"/>
        <label>1</label>
        <note>catalytic</note>
    </ligand>
</feature>
<evidence type="ECO:0000256" key="7">
    <source>
        <dbReference type="PIRSR" id="PIRSR600760-2"/>
    </source>
</evidence>
<gene>
    <name evidence="9" type="ORF">ESB13_17595</name>
</gene>
<dbReference type="EMBL" id="SDHZ01000002">
    <property type="protein sequence ID" value="RXK83884.1"/>
    <property type="molecule type" value="Genomic_DNA"/>
</dbReference>
<comment type="caution">
    <text evidence="9">The sequence shown here is derived from an EMBL/GenBank/DDBJ whole genome shotgun (WGS) entry which is preliminary data.</text>
</comment>
<comment type="cofactor">
    <cofactor evidence="2 7 8">
        <name>Mg(2+)</name>
        <dbReference type="ChEBI" id="CHEBI:18420"/>
    </cofactor>
</comment>
<dbReference type="OrthoDB" id="9772456at2"/>
<dbReference type="RefSeq" id="WP_129004936.1">
    <property type="nucleotide sequence ID" value="NZ_SDHZ01000002.1"/>
</dbReference>
<dbReference type="InterPro" id="IPR000760">
    <property type="entry name" value="Inositol_monophosphatase-like"/>
</dbReference>
<evidence type="ECO:0000256" key="6">
    <source>
        <dbReference type="ARBA" id="ARBA00022842"/>
    </source>
</evidence>
<evidence type="ECO:0000256" key="5">
    <source>
        <dbReference type="ARBA" id="ARBA00022801"/>
    </source>
</evidence>
<keyword evidence="6 7" id="KW-0460">Magnesium</keyword>
<evidence type="ECO:0000313" key="10">
    <source>
        <dbReference type="Proteomes" id="UP000290545"/>
    </source>
</evidence>
<keyword evidence="4 7" id="KW-0479">Metal-binding</keyword>
<feature type="binding site" evidence="7">
    <location>
        <position position="64"/>
    </location>
    <ligand>
        <name>Mg(2+)</name>
        <dbReference type="ChEBI" id="CHEBI:18420"/>
        <label>1</label>
        <note>catalytic</note>
    </ligand>
</feature>
<dbReference type="PROSITE" id="PS00630">
    <property type="entry name" value="IMP_2"/>
    <property type="match status" value="1"/>
</dbReference>
<dbReference type="GO" id="GO:0006020">
    <property type="term" value="P:inositol metabolic process"/>
    <property type="evidence" value="ECO:0007669"/>
    <property type="project" value="TreeGrafter"/>
</dbReference>
<dbReference type="GO" id="GO:0046854">
    <property type="term" value="P:phosphatidylinositol phosphate biosynthetic process"/>
    <property type="evidence" value="ECO:0007669"/>
    <property type="project" value="InterPro"/>
</dbReference>
<dbReference type="InterPro" id="IPR022337">
    <property type="entry name" value="Inositol_monophosphatase_SuhB"/>
</dbReference>
<dbReference type="Proteomes" id="UP000290545">
    <property type="component" value="Unassembled WGS sequence"/>
</dbReference>
<dbReference type="InterPro" id="IPR020550">
    <property type="entry name" value="Inositol_monophosphatase_CS"/>
</dbReference>
<dbReference type="GO" id="GO:0008934">
    <property type="term" value="F:inositol monophosphate 1-phosphatase activity"/>
    <property type="evidence" value="ECO:0007669"/>
    <property type="project" value="InterPro"/>
</dbReference>
<feature type="binding site" evidence="7">
    <location>
        <position position="208"/>
    </location>
    <ligand>
        <name>Mg(2+)</name>
        <dbReference type="ChEBI" id="CHEBI:18420"/>
        <label>1</label>
        <note>catalytic</note>
    </ligand>
</feature>
<keyword evidence="10" id="KW-1185">Reference proteome</keyword>
<dbReference type="AlphaFoldDB" id="A0A4V1MA44"/>
<evidence type="ECO:0000256" key="1">
    <source>
        <dbReference type="ARBA" id="ARBA00001033"/>
    </source>
</evidence>
<dbReference type="Gene3D" id="3.40.190.80">
    <property type="match status" value="1"/>
</dbReference>
<dbReference type="PROSITE" id="PS00629">
    <property type="entry name" value="IMP_1"/>
    <property type="match status" value="1"/>
</dbReference>
<dbReference type="InterPro" id="IPR033942">
    <property type="entry name" value="IMPase"/>
</dbReference>
<dbReference type="GO" id="GO:0046872">
    <property type="term" value="F:metal ion binding"/>
    <property type="evidence" value="ECO:0007669"/>
    <property type="project" value="UniProtKB-KW"/>
</dbReference>
<dbReference type="Pfam" id="PF00459">
    <property type="entry name" value="Inositol_P"/>
    <property type="match status" value="1"/>
</dbReference>
<protein>
    <recommendedName>
        <fullName evidence="8">Inositol-1-monophosphatase</fullName>
        <ecNumber evidence="8">3.1.3.25</ecNumber>
    </recommendedName>
</protein>
<dbReference type="GO" id="GO:0007165">
    <property type="term" value="P:signal transduction"/>
    <property type="evidence" value="ECO:0007669"/>
    <property type="project" value="TreeGrafter"/>
</dbReference>
<dbReference type="SUPFAM" id="SSF56655">
    <property type="entry name" value="Carbohydrate phosphatase"/>
    <property type="match status" value="1"/>
</dbReference>
<dbReference type="EC" id="3.1.3.25" evidence="8"/>
<dbReference type="CDD" id="cd01639">
    <property type="entry name" value="IMPase"/>
    <property type="match status" value="1"/>
</dbReference>
<dbReference type="Gene3D" id="3.30.540.10">
    <property type="entry name" value="Fructose-1,6-Bisphosphatase, subunit A, domain 1"/>
    <property type="match status" value="1"/>
</dbReference>
<dbReference type="PRINTS" id="PR00377">
    <property type="entry name" value="IMPHPHTASES"/>
</dbReference>
<reference evidence="9 10" key="1">
    <citation type="submission" date="2019-01" db="EMBL/GenBank/DDBJ databases">
        <title>Filimonas sp. strain TTM-71.</title>
        <authorList>
            <person name="Chen W.-M."/>
        </authorList>
    </citation>
    <scope>NUCLEOTIDE SEQUENCE [LARGE SCALE GENOMIC DNA]</scope>
    <source>
        <strain evidence="9 10">TTM-71</strain>
    </source>
</reference>
<dbReference type="PANTHER" id="PTHR20854:SF4">
    <property type="entry name" value="INOSITOL-1-MONOPHOSPHATASE-RELATED"/>
    <property type="match status" value="1"/>
</dbReference>
<name>A0A4V1MA44_9BACT</name>
<comment type="similarity">
    <text evidence="3 8">Belongs to the inositol monophosphatase superfamily.</text>
</comment>
<dbReference type="PANTHER" id="PTHR20854">
    <property type="entry name" value="INOSITOL MONOPHOSPHATASE"/>
    <property type="match status" value="1"/>
</dbReference>
<feature type="binding site" evidence="7">
    <location>
        <position position="83"/>
    </location>
    <ligand>
        <name>Mg(2+)</name>
        <dbReference type="ChEBI" id="CHEBI:18420"/>
        <label>1</label>
        <note>catalytic</note>
    </ligand>
</feature>
<proteinExistence type="inferred from homology"/>
<evidence type="ECO:0000256" key="8">
    <source>
        <dbReference type="RuleBase" id="RU364068"/>
    </source>
</evidence>
<accession>A0A4V1MA44</accession>
<dbReference type="FunFam" id="3.30.540.10:FF:000003">
    <property type="entry name" value="Inositol-1-monophosphatase"/>
    <property type="match status" value="1"/>
</dbReference>
<keyword evidence="5 8" id="KW-0378">Hydrolase</keyword>
<evidence type="ECO:0000256" key="2">
    <source>
        <dbReference type="ARBA" id="ARBA00001946"/>
    </source>
</evidence>
<dbReference type="InterPro" id="IPR020583">
    <property type="entry name" value="Inositol_monoP_metal-BS"/>
</dbReference>
<sequence length="258" mass="28294">MLKETLYKATEAGAAVLKEYFNGTFTISNKEGLNNLVTEADFKSEQAIIAVIRGQFPDHQILSEEEGTLVQESEYKWIIDPIDGTINFANGIPICCVSIAVEQNGEMLMGVVYNPFMQEFFFAEKGKGATLNDKPIGVSQKDNLLTSCLVTGFPYTYLDAPNGPLDIFPKLIRKGIPVRRLGSAAIDLCWVAAGRFDGFYEHKLQAWDSAAGFLILEEAGGKVTDFKGNRYSPYQPHICATNGKIHDALLAVVNGGEL</sequence>
<evidence type="ECO:0000313" key="9">
    <source>
        <dbReference type="EMBL" id="RXK83884.1"/>
    </source>
</evidence>
<comment type="catalytic activity">
    <reaction evidence="1 8">
        <text>a myo-inositol phosphate + H2O = myo-inositol + phosphate</text>
        <dbReference type="Rhea" id="RHEA:24056"/>
        <dbReference type="ChEBI" id="CHEBI:15377"/>
        <dbReference type="ChEBI" id="CHEBI:17268"/>
        <dbReference type="ChEBI" id="CHEBI:43474"/>
        <dbReference type="ChEBI" id="CHEBI:84139"/>
        <dbReference type="EC" id="3.1.3.25"/>
    </reaction>
</comment>
<organism evidence="9 10">
    <name type="scientific">Filimonas effusa</name>
    <dbReference type="NCBI Taxonomy" id="2508721"/>
    <lineage>
        <taxon>Bacteria</taxon>
        <taxon>Pseudomonadati</taxon>
        <taxon>Bacteroidota</taxon>
        <taxon>Chitinophagia</taxon>
        <taxon>Chitinophagales</taxon>
        <taxon>Chitinophagaceae</taxon>
        <taxon>Filimonas</taxon>
    </lineage>
</organism>